<feature type="signal peptide" evidence="2">
    <location>
        <begin position="1"/>
        <end position="23"/>
    </location>
</feature>
<feature type="compositionally biased region" description="Basic and acidic residues" evidence="1">
    <location>
        <begin position="258"/>
        <end position="282"/>
    </location>
</feature>
<evidence type="ECO:0000313" key="4">
    <source>
        <dbReference type="Proteomes" id="UP000015350"/>
    </source>
</evidence>
<evidence type="ECO:0000256" key="2">
    <source>
        <dbReference type="SAM" id="SignalP"/>
    </source>
</evidence>
<name>S9TSV6_MAGFU</name>
<sequence length="282" mass="30379">MRVVAVAFLGGLSLFAACLPTRAEDAPTVPVLVNQFTLVDRAPVRNGFAPFSIEATALLPAPRKRDSFTPTDDELFYPLRRTVERFLQRKEIARGWSHSNEASFNFGDEIARFPGADGLAYAVEGELVVHGETLVPLGLRLSAPPGGVLLRYAVGIFVADQEVMAHEGVLDGTKRSADWMVRLHPNGPDAAVPVRAAFAVRAEGGSDEDRRRALASVAAAMIASSDGRLAVAERARDASEWLKPLPMYLKPEQVGDPALEKGGKPSKPPKEKKEKAEGGGHH</sequence>
<protein>
    <recommendedName>
        <fullName evidence="5">Lipoprotein</fullName>
    </recommendedName>
</protein>
<dbReference type="PATRIC" id="fig|1316936.3.peg.2014"/>
<organism evidence="3 4">
    <name type="scientific">Magnetospirillum fulvum MGU-K5</name>
    <dbReference type="NCBI Taxonomy" id="1316936"/>
    <lineage>
        <taxon>Bacteria</taxon>
        <taxon>Pseudomonadati</taxon>
        <taxon>Pseudomonadota</taxon>
        <taxon>Alphaproteobacteria</taxon>
        <taxon>Rhodospirillales</taxon>
        <taxon>Rhodospirillaceae</taxon>
        <taxon>Magnetospirillum</taxon>
    </lineage>
</organism>
<accession>S9TSV6</accession>
<dbReference type="STRING" id="1316936.K678_10105"/>
<dbReference type="AlphaFoldDB" id="S9TSV6"/>
<dbReference type="OrthoDB" id="7343173at2"/>
<feature type="chain" id="PRO_5004557508" description="Lipoprotein" evidence="2">
    <location>
        <begin position="24"/>
        <end position="282"/>
    </location>
</feature>
<reference evidence="3 4" key="1">
    <citation type="submission" date="2013-04" db="EMBL/GenBank/DDBJ databases">
        <authorList>
            <person name="Kuznetsov B."/>
            <person name="Ivanovsky R."/>
        </authorList>
    </citation>
    <scope>NUCLEOTIDE SEQUENCE [LARGE SCALE GENOMIC DNA]</scope>
    <source>
        <strain evidence="3 4">MGU-K5</strain>
    </source>
</reference>
<proteinExistence type="predicted"/>
<dbReference type="Proteomes" id="UP000015350">
    <property type="component" value="Unassembled WGS sequence"/>
</dbReference>
<evidence type="ECO:0000256" key="1">
    <source>
        <dbReference type="SAM" id="MobiDB-lite"/>
    </source>
</evidence>
<gene>
    <name evidence="3" type="ORF">K678_10105</name>
</gene>
<evidence type="ECO:0008006" key="5">
    <source>
        <dbReference type="Google" id="ProtNLM"/>
    </source>
</evidence>
<dbReference type="eggNOG" id="ENOG5033T5M">
    <property type="taxonomic scope" value="Bacteria"/>
</dbReference>
<dbReference type="RefSeq" id="WP_021132347.1">
    <property type="nucleotide sequence ID" value="NZ_AQPH01000035.1"/>
</dbReference>
<feature type="region of interest" description="Disordered" evidence="1">
    <location>
        <begin position="252"/>
        <end position="282"/>
    </location>
</feature>
<comment type="caution">
    <text evidence="3">The sequence shown here is derived from an EMBL/GenBank/DDBJ whole genome shotgun (WGS) entry which is preliminary data.</text>
</comment>
<evidence type="ECO:0000313" key="3">
    <source>
        <dbReference type="EMBL" id="EPY01595.1"/>
    </source>
</evidence>
<dbReference type="EMBL" id="AQPH01000035">
    <property type="protein sequence ID" value="EPY01595.1"/>
    <property type="molecule type" value="Genomic_DNA"/>
</dbReference>
<keyword evidence="2" id="KW-0732">Signal</keyword>
<dbReference type="PROSITE" id="PS51257">
    <property type="entry name" value="PROKAR_LIPOPROTEIN"/>
    <property type="match status" value="1"/>
</dbReference>